<accession>A0A0F0LVF9</accession>
<dbReference type="SUPFAM" id="SSF52172">
    <property type="entry name" value="CheY-like"/>
    <property type="match status" value="1"/>
</dbReference>
<dbReference type="Pfam" id="PF00072">
    <property type="entry name" value="Response_reg"/>
    <property type="match status" value="1"/>
</dbReference>
<dbReference type="GO" id="GO:0003677">
    <property type="term" value="F:DNA binding"/>
    <property type="evidence" value="ECO:0007669"/>
    <property type="project" value="UniProtKB-KW"/>
</dbReference>
<dbReference type="AlphaFoldDB" id="A0A0F0LVF9"/>
<evidence type="ECO:0000313" key="6">
    <source>
        <dbReference type="EMBL" id="KJL35421.1"/>
    </source>
</evidence>
<reference evidence="6 7" key="1">
    <citation type="submission" date="2015-02" db="EMBL/GenBank/DDBJ databases">
        <title>Draft genome sequences of ten Microbacterium spp. with emphasis on heavy metal contaminated environments.</title>
        <authorList>
            <person name="Corretto E."/>
        </authorList>
    </citation>
    <scope>NUCLEOTIDE SEQUENCE [LARGE SCALE GENOMIC DNA]</scope>
    <source>
        <strain evidence="6 7">DSM 18659</strain>
    </source>
</reference>
<dbReference type="EMBL" id="JYIY01000079">
    <property type="protein sequence ID" value="KJL35421.1"/>
    <property type="molecule type" value="Genomic_DNA"/>
</dbReference>
<organism evidence="6 7">
    <name type="scientific">Microbacterium ginsengisoli</name>
    <dbReference type="NCBI Taxonomy" id="400772"/>
    <lineage>
        <taxon>Bacteria</taxon>
        <taxon>Bacillati</taxon>
        <taxon>Actinomycetota</taxon>
        <taxon>Actinomycetes</taxon>
        <taxon>Micrococcales</taxon>
        <taxon>Microbacteriaceae</taxon>
        <taxon>Microbacterium</taxon>
    </lineage>
</organism>
<dbReference type="STRING" id="400772.RR49_02647"/>
<evidence type="ECO:0000259" key="5">
    <source>
        <dbReference type="PROSITE" id="PS50110"/>
    </source>
</evidence>
<dbReference type="Gene3D" id="3.40.50.2300">
    <property type="match status" value="1"/>
</dbReference>
<keyword evidence="1" id="KW-0805">Transcription regulation</keyword>
<dbReference type="GO" id="GO:0000160">
    <property type="term" value="P:phosphorelay signal transduction system"/>
    <property type="evidence" value="ECO:0007669"/>
    <property type="project" value="InterPro"/>
</dbReference>
<keyword evidence="3" id="KW-0804">Transcription</keyword>
<dbReference type="PANTHER" id="PTHR43214">
    <property type="entry name" value="TWO-COMPONENT RESPONSE REGULATOR"/>
    <property type="match status" value="1"/>
</dbReference>
<dbReference type="InterPro" id="IPR039420">
    <property type="entry name" value="WalR-like"/>
</dbReference>
<dbReference type="Gene3D" id="1.10.10.10">
    <property type="entry name" value="Winged helix-like DNA-binding domain superfamily/Winged helix DNA-binding domain"/>
    <property type="match status" value="1"/>
</dbReference>
<evidence type="ECO:0000256" key="1">
    <source>
        <dbReference type="ARBA" id="ARBA00023015"/>
    </source>
</evidence>
<sequence length="227" mass="23689">MPIGTVSSTSVDTVGAGWVRRVLVVEDQAALRTLACELLTRNGWDATGAASADEAMRLFAEVDPDALVTDIDLGSRPNGIDLAQTLHRLAPHLGIVFLSSYPRAAAGAEPLGVAGAVFVSKDALTSPAVLFEALETALSTHPTPAPTVAAPVADKLGTLTRHQIDVLAMIARGWSNEQIAEASGATVRAVERSISRIFERMRLTGDPAVTPRVAAAAAYISAFGPVR</sequence>
<dbReference type="Proteomes" id="UP000033451">
    <property type="component" value="Unassembled WGS sequence"/>
</dbReference>
<evidence type="ECO:0000256" key="4">
    <source>
        <dbReference type="PROSITE-ProRule" id="PRU00169"/>
    </source>
</evidence>
<name>A0A0F0LVF9_9MICO</name>
<dbReference type="PANTHER" id="PTHR43214:SF41">
    <property type="entry name" value="NITRATE_NITRITE RESPONSE REGULATOR PROTEIN NARP"/>
    <property type="match status" value="1"/>
</dbReference>
<keyword evidence="7" id="KW-1185">Reference proteome</keyword>
<gene>
    <name evidence="6" type="primary">comA</name>
    <name evidence="6" type="ORF">RR49_02647</name>
</gene>
<evidence type="ECO:0000256" key="3">
    <source>
        <dbReference type="ARBA" id="ARBA00023163"/>
    </source>
</evidence>
<keyword evidence="4" id="KW-0597">Phosphoprotein</keyword>
<dbReference type="SMART" id="SM00421">
    <property type="entry name" value="HTH_LUXR"/>
    <property type="match status" value="1"/>
</dbReference>
<dbReference type="InterPro" id="IPR011006">
    <property type="entry name" value="CheY-like_superfamily"/>
</dbReference>
<dbReference type="Pfam" id="PF00196">
    <property type="entry name" value="GerE"/>
    <property type="match status" value="1"/>
</dbReference>
<proteinExistence type="predicted"/>
<feature type="domain" description="Response regulatory" evidence="5">
    <location>
        <begin position="21"/>
        <end position="134"/>
    </location>
</feature>
<feature type="modified residue" description="4-aspartylphosphate" evidence="4">
    <location>
        <position position="70"/>
    </location>
</feature>
<dbReference type="CDD" id="cd00156">
    <property type="entry name" value="REC"/>
    <property type="match status" value="1"/>
</dbReference>
<dbReference type="InterPro" id="IPR036388">
    <property type="entry name" value="WH-like_DNA-bd_sf"/>
</dbReference>
<dbReference type="InterPro" id="IPR001789">
    <property type="entry name" value="Sig_transdc_resp-reg_receiver"/>
</dbReference>
<dbReference type="InterPro" id="IPR016032">
    <property type="entry name" value="Sig_transdc_resp-reg_C-effctor"/>
</dbReference>
<keyword evidence="2" id="KW-0238">DNA-binding</keyword>
<comment type="caution">
    <text evidence="6">The sequence shown here is derived from an EMBL/GenBank/DDBJ whole genome shotgun (WGS) entry which is preliminary data.</text>
</comment>
<evidence type="ECO:0000313" key="7">
    <source>
        <dbReference type="Proteomes" id="UP000033451"/>
    </source>
</evidence>
<protein>
    <submittedName>
        <fullName evidence="6">Transcriptional regulatory protein ComA</fullName>
    </submittedName>
</protein>
<dbReference type="SUPFAM" id="SSF46894">
    <property type="entry name" value="C-terminal effector domain of the bipartite response regulators"/>
    <property type="match status" value="1"/>
</dbReference>
<dbReference type="InterPro" id="IPR000792">
    <property type="entry name" value="Tscrpt_reg_LuxR_C"/>
</dbReference>
<dbReference type="PATRIC" id="fig|400772.4.peg.2659"/>
<dbReference type="GO" id="GO:0006355">
    <property type="term" value="P:regulation of DNA-templated transcription"/>
    <property type="evidence" value="ECO:0007669"/>
    <property type="project" value="InterPro"/>
</dbReference>
<dbReference type="PROSITE" id="PS50110">
    <property type="entry name" value="RESPONSE_REGULATORY"/>
    <property type="match status" value="1"/>
</dbReference>
<dbReference type="SMART" id="SM00448">
    <property type="entry name" value="REC"/>
    <property type="match status" value="1"/>
</dbReference>
<evidence type="ECO:0000256" key="2">
    <source>
        <dbReference type="ARBA" id="ARBA00023125"/>
    </source>
</evidence>